<reference evidence="2 3" key="1">
    <citation type="submission" date="2014-06" db="EMBL/GenBank/DDBJ databases">
        <authorList>
            <person name="Bishop-Lilly K.A."/>
            <person name="Broomall S.M."/>
            <person name="Chain P.S."/>
            <person name="Chertkov O."/>
            <person name="Coyne S.R."/>
            <person name="Daligault H.E."/>
            <person name="Davenport K.W."/>
            <person name="Erkkila T."/>
            <person name="Frey K.G."/>
            <person name="Gibbons H.S."/>
            <person name="Gu W."/>
            <person name="Jaissle J."/>
            <person name="Johnson S.L."/>
            <person name="Koroleva G.I."/>
            <person name="Ladner J.T."/>
            <person name="Lo C.-C."/>
            <person name="Minogue T.D."/>
            <person name="Munk C."/>
            <person name="Palacios G.F."/>
            <person name="Redden C.L."/>
            <person name="Rosenzweig C.N."/>
            <person name="Scholz M.B."/>
            <person name="Teshima H."/>
            <person name="Xu Y."/>
        </authorList>
    </citation>
    <scope>NUCLEOTIDE SEQUENCE [LARGE SCALE GENOMIC DNA]</scope>
    <source>
        <strain evidence="2 3">EO147</strain>
    </source>
</reference>
<dbReference type="EMBL" id="CP008727">
    <property type="protein sequence ID" value="AIO70352.1"/>
    <property type="molecule type" value="Genomic_DNA"/>
</dbReference>
<gene>
    <name evidence="2" type="ORF">DM82_4350</name>
</gene>
<organism evidence="2 3">
    <name type="scientific">Burkholderia oklahomensis</name>
    <dbReference type="NCBI Taxonomy" id="342113"/>
    <lineage>
        <taxon>Bacteria</taxon>
        <taxon>Pseudomonadati</taxon>
        <taxon>Pseudomonadota</taxon>
        <taxon>Betaproteobacteria</taxon>
        <taxon>Burkholderiales</taxon>
        <taxon>Burkholderiaceae</taxon>
        <taxon>Burkholderia</taxon>
        <taxon>pseudomallei group</taxon>
    </lineage>
</organism>
<name>A0AAI8BDN1_9BURK</name>
<keyword evidence="1" id="KW-0812">Transmembrane</keyword>
<dbReference type="AlphaFoldDB" id="A0AAI8BDN1"/>
<feature type="transmembrane region" description="Helical" evidence="1">
    <location>
        <begin position="6"/>
        <end position="29"/>
    </location>
</feature>
<keyword evidence="3" id="KW-1185">Reference proteome</keyword>
<accession>A0AAI8BDN1</accession>
<evidence type="ECO:0000256" key="1">
    <source>
        <dbReference type="SAM" id="Phobius"/>
    </source>
</evidence>
<dbReference type="KEGG" id="bok:DM82_4350"/>
<evidence type="ECO:0000313" key="2">
    <source>
        <dbReference type="EMBL" id="AIO70352.1"/>
    </source>
</evidence>
<dbReference type="Proteomes" id="UP000029424">
    <property type="component" value="Chromosome 2"/>
</dbReference>
<protein>
    <submittedName>
        <fullName evidence="2">Membrane protein</fullName>
    </submittedName>
</protein>
<sequence>MARVIAAIFCLAYIALALSVPALIVLALVKYVFS</sequence>
<evidence type="ECO:0000313" key="3">
    <source>
        <dbReference type="Proteomes" id="UP000029424"/>
    </source>
</evidence>
<keyword evidence="1" id="KW-1133">Transmembrane helix</keyword>
<proteinExistence type="predicted"/>
<keyword evidence="1" id="KW-0472">Membrane</keyword>